<feature type="region of interest" description="Disordered" evidence="1">
    <location>
        <begin position="93"/>
        <end position="121"/>
    </location>
</feature>
<dbReference type="AlphaFoldDB" id="A0A9P5D338"/>
<feature type="region of interest" description="Disordered" evidence="1">
    <location>
        <begin position="329"/>
        <end position="458"/>
    </location>
</feature>
<dbReference type="OrthoDB" id="2156052at2759"/>
<dbReference type="GeneID" id="55971411"/>
<proteinExistence type="predicted"/>
<feature type="compositionally biased region" description="Basic residues" evidence="1">
    <location>
        <begin position="408"/>
        <end position="420"/>
    </location>
</feature>
<evidence type="ECO:0000256" key="1">
    <source>
        <dbReference type="SAM" id="MobiDB-lite"/>
    </source>
</evidence>
<accession>A0A9P5D338</accession>
<dbReference type="EMBL" id="JAANYQ010000004">
    <property type="protein sequence ID" value="KAF4124517.1"/>
    <property type="molecule type" value="Genomic_DNA"/>
</dbReference>
<name>A0A9P5D338_9HYPO</name>
<reference evidence="2" key="1">
    <citation type="submission" date="2020-03" db="EMBL/GenBank/DDBJ databases">
        <title>Site-based positive gene gene selection in Geosmithia morbida across the United States reveals a broad range of putative effectors and factors for local host and environmental adapation.</title>
        <authorList>
            <person name="Onufrak A."/>
            <person name="Murdoch R.W."/>
            <person name="Gazis R."/>
            <person name="Huff M."/>
            <person name="Staton M."/>
            <person name="Klingeman W."/>
            <person name="Hadziabdic D."/>
        </authorList>
    </citation>
    <scope>NUCLEOTIDE SEQUENCE</scope>
    <source>
        <strain evidence="2">1262</strain>
    </source>
</reference>
<comment type="caution">
    <text evidence="2">The sequence shown here is derived from an EMBL/GenBank/DDBJ whole genome shotgun (WGS) entry which is preliminary data.</text>
</comment>
<evidence type="ECO:0000313" key="2">
    <source>
        <dbReference type="EMBL" id="KAF4124517.1"/>
    </source>
</evidence>
<feature type="compositionally biased region" description="Low complexity" evidence="1">
    <location>
        <begin position="330"/>
        <end position="342"/>
    </location>
</feature>
<dbReference type="RefSeq" id="XP_035323169.1">
    <property type="nucleotide sequence ID" value="XM_035467157.1"/>
</dbReference>
<feature type="compositionally biased region" description="Polar residues" evidence="1">
    <location>
        <begin position="447"/>
        <end position="457"/>
    </location>
</feature>
<protein>
    <submittedName>
        <fullName evidence="2">Uncharacterized protein</fullName>
    </submittedName>
</protein>
<organism evidence="2 3">
    <name type="scientific">Geosmithia morbida</name>
    <dbReference type="NCBI Taxonomy" id="1094350"/>
    <lineage>
        <taxon>Eukaryota</taxon>
        <taxon>Fungi</taxon>
        <taxon>Dikarya</taxon>
        <taxon>Ascomycota</taxon>
        <taxon>Pezizomycotina</taxon>
        <taxon>Sordariomycetes</taxon>
        <taxon>Hypocreomycetidae</taxon>
        <taxon>Hypocreales</taxon>
        <taxon>Bionectriaceae</taxon>
        <taxon>Geosmithia</taxon>
    </lineage>
</organism>
<gene>
    <name evidence="2" type="ORF">GMORB2_5183</name>
</gene>
<keyword evidence="3" id="KW-1185">Reference proteome</keyword>
<sequence length="515" mass="57496">MCRQSFSRIQDVLGHRRVFPSVINTRAIAGEIEDELPLEFLGLESFLNETKTSQFIHKTLQIPTRRILNAYLEASGQQKKVFFDNCTSGWAKRSVQTPTPGGDSDEPGAQAAARPPPKTQPDCYVLATDTIASAGDVGDPDNEPYTFDEEFLASGLLHNVRRISLAEHKALHRLRAATMQSYVDGSMPEDFIVHLAHVASKRETGDEQEETRRVESVPGQVFYARALTQAFHYMVSSGVEFEYMATGETLSFLRVRPEDPTTLYHACLFPQYATTPTGAEDDRQLSDDKRARLAVSMLSSITLMALETTPSRVRQRDFNLSQLTRFPQLPASSTAASSPGGSLVSRKRYHRDDSDRDSTDDDDPGDDDDDARSTSSNMDIPARGRRRRSSPLKKQWNASDADGSQRHAGVKRKRGGHRLKLTQPQPPGKLGLQRWDVKGHKPRRPTLPSQRDPSTSRPIRPFCTQGCLRGLIHGEEMDAGCPNLLLHIQAARRDSKSWRPSIKHALTPNELCELI</sequence>
<dbReference type="Proteomes" id="UP000749293">
    <property type="component" value="Unassembled WGS sequence"/>
</dbReference>
<evidence type="ECO:0000313" key="3">
    <source>
        <dbReference type="Proteomes" id="UP000749293"/>
    </source>
</evidence>
<feature type="compositionally biased region" description="Acidic residues" evidence="1">
    <location>
        <begin position="358"/>
        <end position="370"/>
    </location>
</feature>